<evidence type="ECO:0000313" key="1">
    <source>
        <dbReference type="EMBL" id="MDT0336529.1"/>
    </source>
</evidence>
<gene>
    <name evidence="1" type="ORF">RJN63_06820</name>
</gene>
<comment type="caution">
    <text evidence="1">The sequence shown here is derived from an EMBL/GenBank/DDBJ whole genome shotgun (WGS) entry which is preliminary data.</text>
</comment>
<reference evidence="1" key="1">
    <citation type="submission" date="2023-02" db="EMBL/GenBank/DDBJ databases">
        <title>Description of Herbaspirillum huttiense subsp. nephrolepsisexaltata and Herbaspirillum huttiense subsp. lycopersicon.</title>
        <authorList>
            <person name="Poudel M."/>
            <person name="Sharma A."/>
            <person name="Goss E."/>
            <person name="Tapia J.H."/>
            <person name="Harmon C.M."/>
            <person name="Jones J.B."/>
        </authorList>
    </citation>
    <scope>NUCLEOTIDE SEQUENCE</scope>
    <source>
        <strain evidence="1">NC40101</strain>
    </source>
</reference>
<dbReference type="Gene3D" id="6.10.290.10">
    <property type="match status" value="2"/>
</dbReference>
<proteinExistence type="predicted"/>
<dbReference type="RefSeq" id="WP_310836612.1">
    <property type="nucleotide sequence ID" value="NZ_JAVLSM010000004.1"/>
</dbReference>
<accession>A0AAE4G7G3</accession>
<organism evidence="1">
    <name type="scientific">Herbaspirillum huttiense subsp. nephrolepidis</name>
    <dbReference type="NCBI Taxonomy" id="3075126"/>
    <lineage>
        <taxon>Bacteria</taxon>
        <taxon>Pseudomonadati</taxon>
        <taxon>Pseudomonadota</taxon>
        <taxon>Betaproteobacteria</taxon>
        <taxon>Burkholderiales</taxon>
        <taxon>Oxalobacteraceae</taxon>
        <taxon>Herbaspirillum</taxon>
    </lineage>
</organism>
<dbReference type="EMBL" id="JAVRAA010000003">
    <property type="protein sequence ID" value="MDT0336529.1"/>
    <property type="molecule type" value="Genomic_DNA"/>
</dbReference>
<sequence length="315" mass="35785">MFPTEKEHLWQSFSSELFATKMNTIINLDIVQTTFLSLVQSVGLTKEKIMSEEDEHGRCHWSINHDASLSLEFCKNLQALTSLFEFSNRARLSGDDLTAYCALMRAGLHALTLQDVFEEIMNDVDKVLYGDKRFFWPSIPEGYQIPQYLLAAGADTMKRVKGPDDTAGRDGLMLSKGATGEIVVMGKDRIDAIRKTFIELAESIGDTREEMAKAKDENDHFEWRIDYNSSLGDRLERYLDQLFLCLEVHRIATNKSDPLAAFVALKDVGTHARSTSELFGDIKADADKVSIFDKRFAWPDIPDDYRFPEHLVTSH</sequence>
<name>A0AAE4G7G3_9BURK</name>
<protein>
    <submittedName>
        <fullName evidence="1">Uncharacterized protein</fullName>
    </submittedName>
</protein>
<dbReference type="AlphaFoldDB" id="A0AAE4G7G3"/>